<proteinExistence type="predicted"/>
<dbReference type="InterPro" id="IPR045851">
    <property type="entry name" value="AMP-bd_C_sf"/>
</dbReference>
<protein>
    <recommendedName>
        <fullName evidence="1">AMP-binding enzyme C-terminal domain-containing protein</fullName>
    </recommendedName>
</protein>
<keyword evidence="3" id="KW-1185">Reference proteome</keyword>
<dbReference type="Proteomes" id="UP000728032">
    <property type="component" value="Unassembled WGS sequence"/>
</dbReference>
<organism evidence="2">
    <name type="scientific">Oppiella nova</name>
    <dbReference type="NCBI Taxonomy" id="334625"/>
    <lineage>
        <taxon>Eukaryota</taxon>
        <taxon>Metazoa</taxon>
        <taxon>Ecdysozoa</taxon>
        <taxon>Arthropoda</taxon>
        <taxon>Chelicerata</taxon>
        <taxon>Arachnida</taxon>
        <taxon>Acari</taxon>
        <taxon>Acariformes</taxon>
        <taxon>Sarcoptiformes</taxon>
        <taxon>Oribatida</taxon>
        <taxon>Brachypylina</taxon>
        <taxon>Oppioidea</taxon>
        <taxon>Oppiidae</taxon>
        <taxon>Oppiella</taxon>
    </lineage>
</organism>
<gene>
    <name evidence="2" type="ORF">ONB1V03_LOCUS16119</name>
</gene>
<accession>A0A7R9MGC1</accession>
<feature type="domain" description="AMP-binding enzyme C-terminal" evidence="1">
    <location>
        <begin position="13"/>
        <end position="62"/>
    </location>
</feature>
<dbReference type="Gene3D" id="3.30.300.30">
    <property type="match status" value="1"/>
</dbReference>
<dbReference type="AlphaFoldDB" id="A0A7R9MGC1"/>
<name>A0A7R9MGC1_9ACAR</name>
<sequence>MINKYSLLISPAEVESAIMGCDAVAEVAAVPTPDPITGAHICCFVVLKQNTCCDQIEAIVKQKSMRG</sequence>
<reference evidence="2" key="1">
    <citation type="submission" date="2020-11" db="EMBL/GenBank/DDBJ databases">
        <authorList>
            <person name="Tran Van P."/>
        </authorList>
    </citation>
    <scope>NUCLEOTIDE SEQUENCE</scope>
</reference>
<dbReference type="InterPro" id="IPR025110">
    <property type="entry name" value="AMP-bd_C"/>
</dbReference>
<dbReference type="Pfam" id="PF13193">
    <property type="entry name" value="AMP-binding_C"/>
    <property type="match status" value="1"/>
</dbReference>
<dbReference type="EMBL" id="OC932431">
    <property type="protein sequence ID" value="CAD7659524.1"/>
    <property type="molecule type" value="Genomic_DNA"/>
</dbReference>
<dbReference type="EMBL" id="CAJPVJ010017606">
    <property type="protein sequence ID" value="CAG2176686.1"/>
    <property type="molecule type" value="Genomic_DNA"/>
</dbReference>
<evidence type="ECO:0000259" key="1">
    <source>
        <dbReference type="Pfam" id="PF13193"/>
    </source>
</evidence>
<evidence type="ECO:0000313" key="2">
    <source>
        <dbReference type="EMBL" id="CAD7659524.1"/>
    </source>
</evidence>
<dbReference type="SUPFAM" id="SSF56801">
    <property type="entry name" value="Acetyl-CoA synthetase-like"/>
    <property type="match status" value="1"/>
</dbReference>
<evidence type="ECO:0000313" key="3">
    <source>
        <dbReference type="Proteomes" id="UP000728032"/>
    </source>
</evidence>